<dbReference type="RefSeq" id="WP_407690186.1">
    <property type="nucleotide sequence ID" value="NZ_FOTY01000018.1"/>
</dbReference>
<sequence length="46" mass="5195">MHFTMNVPGLEGFNVMKTETIGSTYYIHVEKERKAHRCPACGAHDS</sequence>
<evidence type="ECO:0000313" key="1">
    <source>
        <dbReference type="EMBL" id="SFM14797.1"/>
    </source>
</evidence>
<dbReference type="Proteomes" id="UP000199668">
    <property type="component" value="Unassembled WGS sequence"/>
</dbReference>
<reference evidence="1 2" key="1">
    <citation type="submission" date="2016-10" db="EMBL/GenBank/DDBJ databases">
        <authorList>
            <person name="de Groot N.N."/>
        </authorList>
    </citation>
    <scope>NUCLEOTIDE SEQUENCE [LARGE SCALE GENOMIC DNA]</scope>
    <source>
        <strain evidence="1 2">CGMCC 1.6134</strain>
    </source>
</reference>
<dbReference type="EMBL" id="FOTY01000018">
    <property type="protein sequence ID" value="SFM14797.1"/>
    <property type="molecule type" value="Genomic_DNA"/>
</dbReference>
<keyword evidence="2" id="KW-1185">Reference proteome</keyword>
<proteinExistence type="predicted"/>
<name>A0A1I4NHK8_9BACI</name>
<protein>
    <recommendedName>
        <fullName evidence="3">Zinc-finger of transposase IS204/IS1001/IS1096/IS1165</fullName>
    </recommendedName>
</protein>
<organism evidence="1 2">
    <name type="scientific">Salibacterium qingdaonense</name>
    <dbReference type="NCBI Taxonomy" id="266892"/>
    <lineage>
        <taxon>Bacteria</taxon>
        <taxon>Bacillati</taxon>
        <taxon>Bacillota</taxon>
        <taxon>Bacilli</taxon>
        <taxon>Bacillales</taxon>
        <taxon>Bacillaceae</taxon>
    </lineage>
</organism>
<evidence type="ECO:0008006" key="3">
    <source>
        <dbReference type="Google" id="ProtNLM"/>
    </source>
</evidence>
<gene>
    <name evidence="1" type="ORF">SAMN04488054_1183</name>
</gene>
<evidence type="ECO:0000313" key="2">
    <source>
        <dbReference type="Proteomes" id="UP000199668"/>
    </source>
</evidence>
<dbReference type="AlphaFoldDB" id="A0A1I4NHK8"/>
<dbReference type="STRING" id="266892.SAMN04488054_1183"/>
<accession>A0A1I4NHK8</accession>